<reference evidence="2" key="1">
    <citation type="submission" date="2023-07" db="EMBL/GenBank/DDBJ databases">
        <title>Comparative genomics of clinical Stenotrophomonas maltophilia isolates reveals regions of diversity which correlate with colonization and persistence in vivo.</title>
        <authorList>
            <person name="Mcdaniel M.S."/>
            <person name="Swords W.E."/>
            <person name="Sumpter N.A."/>
            <person name="Lindgren N.R."/>
            <person name="Billiot C.E."/>
        </authorList>
    </citation>
    <scope>NUCLEOTIDE SEQUENCE</scope>
    <source>
        <strain evidence="2">Ism4</strain>
    </source>
</reference>
<organism evidence="2 3">
    <name type="scientific">Stenotrophomonas maltophilia</name>
    <name type="common">Pseudomonas maltophilia</name>
    <name type="synonym">Xanthomonas maltophilia</name>
    <dbReference type="NCBI Taxonomy" id="40324"/>
    <lineage>
        <taxon>Bacteria</taxon>
        <taxon>Pseudomonadati</taxon>
        <taxon>Pseudomonadota</taxon>
        <taxon>Gammaproteobacteria</taxon>
        <taxon>Lysobacterales</taxon>
        <taxon>Lysobacteraceae</taxon>
        <taxon>Stenotrophomonas</taxon>
        <taxon>Stenotrophomonas maltophilia group</taxon>
    </lineage>
</organism>
<comment type="caution">
    <text evidence="2">The sequence shown here is derived from an EMBL/GenBank/DDBJ whole genome shotgun (WGS) entry which is preliminary data.</text>
</comment>
<proteinExistence type="predicted"/>
<feature type="transmembrane region" description="Helical" evidence="1">
    <location>
        <begin position="35"/>
        <end position="52"/>
    </location>
</feature>
<feature type="transmembrane region" description="Helical" evidence="1">
    <location>
        <begin position="6"/>
        <end position="23"/>
    </location>
</feature>
<dbReference type="Gene3D" id="3.40.50.880">
    <property type="match status" value="1"/>
</dbReference>
<name>A0AAJ2J8E6_STEMA</name>
<sequence length="613" mass="64430">MNASAVNLWIALALALIVVIASVRQLRGSTAHPGRTWNVVALQVIAATLLYFCLVPPTRQQPAAGLVLLGIDADRAGVLPASAGPLLLLPEASDVPGAQRVPDLATALRQHPAATLSLVGAGLVARDRDALLPGDVRWQQVPAPRGWIALQPPADVAPGARFEVRAQANGVAHASAELLDPADSVVDRTDVADGGRVQLSGVARAEGRSVFQLRLLDAEGHVVDSVPVPQQTVPASPVRLLVRASAPGPELKYLRRWATDAGLRVQAQADTGAGLSVGDGAVPLDAASLARSDLLLLDERSLAALSTAQFAAVQQALRDGLGVLVRSAGAPSPSARQRLRDLGLPVQGDGSNHTLIPPGDGEAALLAARRGPLAAGTLPTGYGEEADRSSHSAPLPALEALALQVPGGSALLQDLDGKPIGGWRATGKGRIGLLPLTDSWRWVLAGRDDRHGELWSSVVATLARAQGGGDALWSPQPISWAGERQALCGVQAPLQVFNEGGDGVPLVVDGATSTLRCAGWWPRDAGWQRLQHGDSIVWRYVFDPKEAPALHRQAMIDATSQALASSTPMNTSAMQSVPGSRWPWWLAFVLCASLLWWLERRRMHGPRLTQPAP</sequence>
<evidence type="ECO:0000313" key="2">
    <source>
        <dbReference type="EMBL" id="MDT3467241.1"/>
    </source>
</evidence>
<dbReference type="EMBL" id="JAVSKO010000002">
    <property type="protein sequence ID" value="MDT3467241.1"/>
    <property type="molecule type" value="Genomic_DNA"/>
</dbReference>
<gene>
    <name evidence="2" type="ORF">ROV92_04395</name>
</gene>
<keyword evidence="1" id="KW-0812">Transmembrane</keyword>
<evidence type="ECO:0000256" key="1">
    <source>
        <dbReference type="SAM" id="Phobius"/>
    </source>
</evidence>
<evidence type="ECO:0008006" key="4">
    <source>
        <dbReference type="Google" id="ProtNLM"/>
    </source>
</evidence>
<protein>
    <recommendedName>
        <fullName evidence="4">Transmembrane protein</fullName>
    </recommendedName>
</protein>
<evidence type="ECO:0000313" key="3">
    <source>
        <dbReference type="Proteomes" id="UP001251948"/>
    </source>
</evidence>
<keyword evidence="1" id="KW-1133">Transmembrane helix</keyword>
<dbReference type="SUPFAM" id="SSF52317">
    <property type="entry name" value="Class I glutamine amidotransferase-like"/>
    <property type="match status" value="1"/>
</dbReference>
<dbReference type="Proteomes" id="UP001251948">
    <property type="component" value="Unassembled WGS sequence"/>
</dbReference>
<accession>A0AAJ2J8E6</accession>
<dbReference type="AlphaFoldDB" id="A0AAJ2J8E6"/>
<feature type="transmembrane region" description="Helical" evidence="1">
    <location>
        <begin position="582"/>
        <end position="598"/>
    </location>
</feature>
<keyword evidence="1" id="KW-0472">Membrane</keyword>
<dbReference type="InterPro" id="IPR029062">
    <property type="entry name" value="Class_I_gatase-like"/>
</dbReference>
<dbReference type="RefSeq" id="WP_312560626.1">
    <property type="nucleotide sequence ID" value="NZ_JAVSKO010000002.1"/>
</dbReference>